<gene>
    <name evidence="2" type="ORF">BSK47_29055</name>
</gene>
<sequence length="1322" mass="139609">MAYNKQQWRDEIPDLTKPIKDASGKQKTDPQTGRPLYELVQEGTRITSARLNHIEDGIETVNELVDQNTADIDTHKKDAVKHITAAERAEWKAKETPASAQTKADAALSSAKTYVDTALLAKADRSSTYSKTETDQRIQAVVGAAPDALDTLKEIGDALNNDPNFAATVTNQLSGKVDKVSGKQLSTEDYSSAEKAKLAGLTPGAGAAGSATDATIGNRTADPSITTPYSLTGTITQWFSWLTKYLKAITGKANPFDTPDITLSQTKTHVDNTVVHITASERTAWNAMPGTADGKYIPKTDRNVANGVTALDANRMVVSDGNVLSSRISERVLGFSFSNSVANQRIDLFTTGALSGYIEVTVTASWNAVNAAGKMTKRFNVVAAAATTLNYQSTQYPEVTGLINQHISISDISWDATNSRWKISIEARHAPGAAIAFAVSVKHASPTAPPTWNLSAVYSGAAPTALPVAVQTIPDDTVLQSGQEFQKYKLTDNAGKVIRLAPSTDLNTVNRNGQYDGYPLINAPGNNTGAWFFIEVFAHSQNPDSIFFQRATTFSTVPRTYIRECYNSVWGEWREEENASRKNVASGYAGLGSDAKFMDAQIPLYLARKAVTLADATDLNTLGEGEYCCPSNASAATMLNLPAAVAGQSFFLKVTKHAGFNQTFTSYSPGVNMRVFTRNIYNGTISEWYELEHSGKKNANNGYAGLDSNGFVSANNLPYGGVVNLLGDSGRFFGIDGDPRSLYATTNFANNSFFSPYNGTSVASGGKFYHDNSTNGGASGALTEDVSSLTTAMGLGNLRYGTEFNIASFTMGSGVATAGALAGTYLMTVNNNFPAGGVDKLFTVSFWIRVKSGKNAVITKEARLRKNGVALSANITLTPADGWVHIEKTLPSGNGYNNAAPNIFATSGDVVQIAMPVVIAGGIGVGVHTAPVMGSSLGFVPLPATSYTAADILLKLLTVDGVGSGLDADLHAGKNMGEIANGTLTYAGLTKGTAPALTASIAGGVITSLIAGDRISFKAHAATTGPVTLNVNGLGAKSIKKPNGNNPPLALGGVYTVVYDGTAFILQGEGGEYGTATAAEVLAGKTIGTENGLVNGTMPDNRSVAKDAAGATLSGYDLYLNTPEGYYNTTSSIRVREDNLANPSNWRSDRTMFGKQGTMPVIAGVDVASGVGRWGNGDLAVYPLEGYRKGGMGAGEIKVTVAQLNSAGLPQVASGTIESGDLETYTRADGSTVIAASLIVSGLTFKPTVIIIKNGNASNTNKDHIVYDARMDANYRITTLGGRTSTPDLNIFREASPVYVNSTGFKLPVINGYYPYTWIAIQ</sequence>
<dbReference type="Proteomes" id="UP000187323">
    <property type="component" value="Unassembled WGS sequence"/>
</dbReference>
<evidence type="ECO:0000313" key="2">
    <source>
        <dbReference type="EMBL" id="OME11429.1"/>
    </source>
</evidence>
<protein>
    <submittedName>
        <fullName evidence="2">Uncharacterized protein</fullName>
    </submittedName>
</protein>
<dbReference type="CDD" id="cd19958">
    <property type="entry name" value="pyocin_knob"/>
    <property type="match status" value="2"/>
</dbReference>
<accession>A0AB36J3Z9</accession>
<name>A0AB36J3Z9_9BACL</name>
<evidence type="ECO:0000313" key="3">
    <source>
        <dbReference type="Proteomes" id="UP000187323"/>
    </source>
</evidence>
<organism evidence="2 3">
    <name type="scientific">Paenibacillus odorifer</name>
    <dbReference type="NCBI Taxonomy" id="189426"/>
    <lineage>
        <taxon>Bacteria</taxon>
        <taxon>Bacillati</taxon>
        <taxon>Bacillota</taxon>
        <taxon>Bacilli</taxon>
        <taxon>Bacillales</taxon>
        <taxon>Paenibacillaceae</taxon>
        <taxon>Paenibacillus</taxon>
    </lineage>
</organism>
<feature type="compositionally biased region" description="Basic and acidic residues" evidence="1">
    <location>
        <begin position="7"/>
        <end position="28"/>
    </location>
</feature>
<reference evidence="2 3" key="1">
    <citation type="submission" date="2016-10" db="EMBL/GenBank/DDBJ databases">
        <title>Paenibacillus species isolates.</title>
        <authorList>
            <person name="Beno S.M."/>
        </authorList>
    </citation>
    <scope>NUCLEOTIDE SEQUENCE [LARGE SCALE GENOMIC DNA]</scope>
    <source>
        <strain evidence="2 3">FSL H7-0918</strain>
    </source>
</reference>
<proteinExistence type="predicted"/>
<comment type="caution">
    <text evidence="2">The sequence shown here is derived from an EMBL/GenBank/DDBJ whole genome shotgun (WGS) entry which is preliminary data.</text>
</comment>
<dbReference type="RefSeq" id="WP_179088956.1">
    <property type="nucleotide sequence ID" value="NZ_JARLKA010000017.1"/>
</dbReference>
<feature type="region of interest" description="Disordered" evidence="1">
    <location>
        <begin position="1"/>
        <end position="34"/>
    </location>
</feature>
<evidence type="ECO:0000256" key="1">
    <source>
        <dbReference type="SAM" id="MobiDB-lite"/>
    </source>
</evidence>
<dbReference type="EMBL" id="MPTO01000039">
    <property type="protein sequence ID" value="OME11429.1"/>
    <property type="molecule type" value="Genomic_DNA"/>
</dbReference>